<dbReference type="PANTHER" id="PTHR43280">
    <property type="entry name" value="ARAC-FAMILY TRANSCRIPTIONAL REGULATOR"/>
    <property type="match status" value="1"/>
</dbReference>
<keyword evidence="3" id="KW-0804">Transcription</keyword>
<dbReference type="InterPro" id="IPR003313">
    <property type="entry name" value="AraC-bd"/>
</dbReference>
<dbReference type="SUPFAM" id="SSF46689">
    <property type="entry name" value="Homeodomain-like"/>
    <property type="match status" value="2"/>
</dbReference>
<dbReference type="GO" id="GO:0003700">
    <property type="term" value="F:DNA-binding transcription factor activity"/>
    <property type="evidence" value="ECO:0007669"/>
    <property type="project" value="InterPro"/>
</dbReference>
<accession>A0A1H8Y1R2</accession>
<dbReference type="SUPFAM" id="SSF51215">
    <property type="entry name" value="Regulatory protein AraC"/>
    <property type="match status" value="1"/>
</dbReference>
<sequence length="307" mass="36401">MRLIENRYLGFNPFRFDFKTKTDEQQWEKFHAHQGLEFLYIYQGYGSMIIDQKIFQIKPKTLICFQPFQLHKINISINQQCPYIRTMLLFSPESVDQFLKPFSSLYSLFKYLYKGKLQQPLFDISNNHKIPELLFEFNQRSKIVKLNNMREEFILFLISFLQGLRDVIPQNSEKISSPNRYLRHIEKALDWIEAHYKEEFILDQLASDLHLSSYHISHLFREEMNCTISEFITVRRIKEACLLLSSTDLSIQTIGKLVGLKSDSYFSYLFKKNIGMTPKQYRTSLKDFFMNVDSDSSGNIHSSVKLT</sequence>
<evidence type="ECO:0000256" key="3">
    <source>
        <dbReference type="ARBA" id="ARBA00023163"/>
    </source>
</evidence>
<gene>
    <name evidence="5" type="ORF">SAMN04490178_13810</name>
</gene>
<evidence type="ECO:0000259" key="4">
    <source>
        <dbReference type="PROSITE" id="PS01124"/>
    </source>
</evidence>
<protein>
    <submittedName>
        <fullName evidence="5">AraC-type DNA-binding protein</fullName>
    </submittedName>
</protein>
<reference evidence="5 6" key="1">
    <citation type="submission" date="2016-10" db="EMBL/GenBank/DDBJ databases">
        <authorList>
            <person name="de Groot N.N."/>
        </authorList>
    </citation>
    <scope>NUCLEOTIDE SEQUENCE [LARGE SCALE GENOMIC DNA]</scope>
    <source>
        <strain evidence="5 6">DSM 13305</strain>
    </source>
</reference>
<dbReference type="Pfam" id="PF12833">
    <property type="entry name" value="HTH_18"/>
    <property type="match status" value="1"/>
</dbReference>
<dbReference type="InterPro" id="IPR037923">
    <property type="entry name" value="HTH-like"/>
</dbReference>
<dbReference type="SMART" id="SM00342">
    <property type="entry name" value="HTH_ARAC"/>
    <property type="match status" value="1"/>
</dbReference>
<evidence type="ECO:0000313" key="6">
    <source>
        <dbReference type="Proteomes" id="UP000198847"/>
    </source>
</evidence>
<dbReference type="STRING" id="112903.SAMN04490178_13810"/>
<evidence type="ECO:0000256" key="2">
    <source>
        <dbReference type="ARBA" id="ARBA00023125"/>
    </source>
</evidence>
<dbReference type="InterPro" id="IPR009057">
    <property type="entry name" value="Homeodomain-like_sf"/>
</dbReference>
<dbReference type="InterPro" id="IPR018060">
    <property type="entry name" value="HTH_AraC"/>
</dbReference>
<dbReference type="PRINTS" id="PR00032">
    <property type="entry name" value="HTHARAC"/>
</dbReference>
<dbReference type="Proteomes" id="UP000198847">
    <property type="component" value="Unassembled WGS sequence"/>
</dbReference>
<dbReference type="Gene3D" id="1.10.10.60">
    <property type="entry name" value="Homeodomain-like"/>
    <property type="match status" value="2"/>
</dbReference>
<evidence type="ECO:0000256" key="1">
    <source>
        <dbReference type="ARBA" id="ARBA00023015"/>
    </source>
</evidence>
<dbReference type="InterPro" id="IPR020449">
    <property type="entry name" value="Tscrpt_reg_AraC-type_HTH"/>
</dbReference>
<organism evidence="5 6">
    <name type="scientific">Propionispora vibrioides</name>
    <dbReference type="NCBI Taxonomy" id="112903"/>
    <lineage>
        <taxon>Bacteria</taxon>
        <taxon>Bacillati</taxon>
        <taxon>Bacillota</taxon>
        <taxon>Negativicutes</taxon>
        <taxon>Selenomonadales</taxon>
        <taxon>Sporomusaceae</taxon>
        <taxon>Propionispora</taxon>
    </lineage>
</organism>
<dbReference type="PROSITE" id="PS01124">
    <property type="entry name" value="HTH_ARAC_FAMILY_2"/>
    <property type="match status" value="1"/>
</dbReference>
<evidence type="ECO:0000313" key="5">
    <source>
        <dbReference type="EMBL" id="SEP46234.1"/>
    </source>
</evidence>
<feature type="domain" description="HTH araC/xylS-type" evidence="4">
    <location>
        <begin position="186"/>
        <end position="284"/>
    </location>
</feature>
<dbReference type="PANTHER" id="PTHR43280:SF28">
    <property type="entry name" value="HTH-TYPE TRANSCRIPTIONAL ACTIVATOR RHAS"/>
    <property type="match status" value="1"/>
</dbReference>
<dbReference type="AlphaFoldDB" id="A0A1H8Y1R2"/>
<keyword evidence="2 5" id="KW-0238">DNA-binding</keyword>
<proteinExistence type="predicted"/>
<dbReference type="InterPro" id="IPR014710">
    <property type="entry name" value="RmlC-like_jellyroll"/>
</dbReference>
<dbReference type="Gene3D" id="2.60.120.10">
    <property type="entry name" value="Jelly Rolls"/>
    <property type="match status" value="1"/>
</dbReference>
<dbReference type="GO" id="GO:0043565">
    <property type="term" value="F:sequence-specific DNA binding"/>
    <property type="evidence" value="ECO:0007669"/>
    <property type="project" value="InterPro"/>
</dbReference>
<dbReference type="Pfam" id="PF02311">
    <property type="entry name" value="AraC_binding"/>
    <property type="match status" value="1"/>
</dbReference>
<name>A0A1H8Y1R2_9FIRM</name>
<keyword evidence="1" id="KW-0805">Transcription regulation</keyword>
<dbReference type="EMBL" id="FODY01000038">
    <property type="protein sequence ID" value="SEP46234.1"/>
    <property type="molecule type" value="Genomic_DNA"/>
</dbReference>
<dbReference type="RefSeq" id="WP_177173696.1">
    <property type="nucleotide sequence ID" value="NZ_FODY01000038.1"/>
</dbReference>
<keyword evidence="6" id="KW-1185">Reference proteome</keyword>